<sequence length="405" mass="44359">MVLTCNICGTEIRRKGDMPRHMRMHSKDKEDVLHRCSFEGCQYSNIQRSNVTTHMRTHTREKNQQCPSCEFSTSDPGSLTRHRKRKHGYIPQTRNARLTNLGSISLGDQDAEGTSATSRASRKHQPYPRPKASEKGTRQRTFPLIKVPSAPTEGELRPAYTSWFIARFPGDSVPIINTTPVPVATAASSPSTETSATPSDVSSPSSPSSLFSSDDSSESDSSASELECIPTDQPNSNSTPTPECDDYFWLAQSQDNAVVVDPSPKTTLPADESVPQTLQPGYVAGDTSASDVQAWSWALGGGMGTGWDAEQLIQEQATSTAQNSNEGYLDLQLPYDYTQQTLAQSCLPQYPALPECHFPNATSEELNQLLGLPPMSASVPFPDMGYYDNMYGQGIYSNEFSGYQQ</sequence>
<proteinExistence type="predicted"/>
<evidence type="ECO:0000313" key="9">
    <source>
        <dbReference type="Proteomes" id="UP001383192"/>
    </source>
</evidence>
<dbReference type="Pfam" id="PF13909">
    <property type="entry name" value="zf-H2C2_5"/>
    <property type="match status" value="1"/>
</dbReference>
<feature type="compositionally biased region" description="Polar residues" evidence="6">
    <location>
        <begin position="92"/>
        <end position="103"/>
    </location>
</feature>
<keyword evidence="2" id="KW-0677">Repeat</keyword>
<keyword evidence="3 5" id="KW-0863">Zinc-finger</keyword>
<dbReference type="GO" id="GO:0008270">
    <property type="term" value="F:zinc ion binding"/>
    <property type="evidence" value="ECO:0007669"/>
    <property type="project" value="UniProtKB-KW"/>
</dbReference>
<evidence type="ECO:0000259" key="7">
    <source>
        <dbReference type="PROSITE" id="PS50157"/>
    </source>
</evidence>
<dbReference type="SMART" id="SM00355">
    <property type="entry name" value="ZnF_C2H2"/>
    <property type="match status" value="3"/>
</dbReference>
<evidence type="ECO:0000313" key="8">
    <source>
        <dbReference type="EMBL" id="KAK7060885.1"/>
    </source>
</evidence>
<dbReference type="AlphaFoldDB" id="A0AAW0E9A9"/>
<feature type="compositionally biased region" description="Low complexity" evidence="6">
    <location>
        <begin position="183"/>
        <end position="224"/>
    </location>
</feature>
<evidence type="ECO:0000256" key="6">
    <source>
        <dbReference type="SAM" id="MobiDB-lite"/>
    </source>
</evidence>
<dbReference type="InterPro" id="IPR050688">
    <property type="entry name" value="Zinc_finger/UBP_domain"/>
</dbReference>
<feature type="domain" description="C2H2-type" evidence="7">
    <location>
        <begin position="3"/>
        <end position="30"/>
    </location>
</feature>
<accession>A0AAW0E9A9</accession>
<feature type="region of interest" description="Disordered" evidence="6">
    <location>
        <begin position="65"/>
        <end position="153"/>
    </location>
</feature>
<comment type="caution">
    <text evidence="8">The sequence shown here is derived from an EMBL/GenBank/DDBJ whole genome shotgun (WGS) entry which is preliminary data.</text>
</comment>
<keyword evidence="1" id="KW-0479">Metal-binding</keyword>
<feature type="compositionally biased region" description="Polar residues" evidence="6">
    <location>
        <begin position="232"/>
        <end position="241"/>
    </location>
</feature>
<keyword evidence="4" id="KW-0862">Zinc</keyword>
<dbReference type="PROSITE" id="PS00028">
    <property type="entry name" value="ZINC_FINGER_C2H2_1"/>
    <property type="match status" value="1"/>
</dbReference>
<dbReference type="PROSITE" id="PS50157">
    <property type="entry name" value="ZINC_FINGER_C2H2_2"/>
    <property type="match status" value="2"/>
</dbReference>
<dbReference type="GO" id="GO:0045944">
    <property type="term" value="P:positive regulation of transcription by RNA polymerase II"/>
    <property type="evidence" value="ECO:0007669"/>
    <property type="project" value="TreeGrafter"/>
</dbReference>
<dbReference type="EMBL" id="JAYKXP010000002">
    <property type="protein sequence ID" value="KAK7060885.1"/>
    <property type="molecule type" value="Genomic_DNA"/>
</dbReference>
<name>A0AAW0E9A9_9AGAR</name>
<dbReference type="InterPro" id="IPR013087">
    <property type="entry name" value="Znf_C2H2_type"/>
</dbReference>
<feature type="compositionally biased region" description="Polar residues" evidence="6">
    <location>
        <begin position="65"/>
        <end position="77"/>
    </location>
</feature>
<dbReference type="Proteomes" id="UP001383192">
    <property type="component" value="Unassembled WGS sequence"/>
</dbReference>
<organism evidence="8 9">
    <name type="scientific">Paramarasmius palmivorus</name>
    <dbReference type="NCBI Taxonomy" id="297713"/>
    <lineage>
        <taxon>Eukaryota</taxon>
        <taxon>Fungi</taxon>
        <taxon>Dikarya</taxon>
        <taxon>Basidiomycota</taxon>
        <taxon>Agaricomycotina</taxon>
        <taxon>Agaricomycetes</taxon>
        <taxon>Agaricomycetidae</taxon>
        <taxon>Agaricales</taxon>
        <taxon>Marasmiineae</taxon>
        <taxon>Marasmiaceae</taxon>
        <taxon>Paramarasmius</taxon>
    </lineage>
</organism>
<dbReference type="PANTHER" id="PTHR24403">
    <property type="entry name" value="ZINC FINGER PROTEIN"/>
    <property type="match status" value="1"/>
</dbReference>
<protein>
    <recommendedName>
        <fullName evidence="7">C2H2-type domain-containing protein</fullName>
    </recommendedName>
</protein>
<evidence type="ECO:0000256" key="5">
    <source>
        <dbReference type="PROSITE-ProRule" id="PRU00042"/>
    </source>
</evidence>
<evidence type="ECO:0000256" key="2">
    <source>
        <dbReference type="ARBA" id="ARBA00022737"/>
    </source>
</evidence>
<feature type="domain" description="C2H2-type" evidence="7">
    <location>
        <begin position="34"/>
        <end position="63"/>
    </location>
</feature>
<dbReference type="Gene3D" id="3.30.160.60">
    <property type="entry name" value="Classic Zinc Finger"/>
    <property type="match status" value="1"/>
</dbReference>
<dbReference type="InterPro" id="IPR036236">
    <property type="entry name" value="Znf_C2H2_sf"/>
</dbReference>
<feature type="region of interest" description="Disordered" evidence="6">
    <location>
        <begin position="183"/>
        <end position="245"/>
    </location>
</feature>
<dbReference type="GO" id="GO:0005634">
    <property type="term" value="C:nucleus"/>
    <property type="evidence" value="ECO:0007669"/>
    <property type="project" value="TreeGrafter"/>
</dbReference>
<reference evidence="8 9" key="1">
    <citation type="submission" date="2024-01" db="EMBL/GenBank/DDBJ databases">
        <title>A draft genome for a cacao thread blight-causing isolate of Paramarasmius palmivorus.</title>
        <authorList>
            <person name="Baruah I.K."/>
            <person name="Bukari Y."/>
            <person name="Amoako-Attah I."/>
            <person name="Meinhardt L.W."/>
            <person name="Bailey B.A."/>
            <person name="Cohen S.P."/>
        </authorList>
    </citation>
    <scope>NUCLEOTIDE SEQUENCE [LARGE SCALE GENOMIC DNA]</scope>
    <source>
        <strain evidence="8 9">GH-12</strain>
    </source>
</reference>
<keyword evidence="9" id="KW-1185">Reference proteome</keyword>
<dbReference type="PANTHER" id="PTHR24403:SF109">
    <property type="entry name" value="ZINC FINGER PROTEIN 845-LIKE"/>
    <property type="match status" value="1"/>
</dbReference>
<dbReference type="SUPFAM" id="SSF57667">
    <property type="entry name" value="beta-beta-alpha zinc fingers"/>
    <property type="match status" value="1"/>
</dbReference>
<gene>
    <name evidence="8" type="ORF">VNI00_000618</name>
</gene>
<evidence type="ECO:0000256" key="4">
    <source>
        <dbReference type="ARBA" id="ARBA00022833"/>
    </source>
</evidence>
<evidence type="ECO:0000256" key="1">
    <source>
        <dbReference type="ARBA" id="ARBA00022723"/>
    </source>
</evidence>
<evidence type="ECO:0000256" key="3">
    <source>
        <dbReference type="ARBA" id="ARBA00022771"/>
    </source>
</evidence>